<dbReference type="InterPro" id="IPR000086">
    <property type="entry name" value="NUDIX_hydrolase_dom"/>
</dbReference>
<evidence type="ECO:0000256" key="3">
    <source>
        <dbReference type="ARBA" id="ARBA00022842"/>
    </source>
</evidence>
<dbReference type="PANTHER" id="PTHR43046:SF12">
    <property type="entry name" value="GDP-MANNOSE MANNOSYL HYDROLASE"/>
    <property type="match status" value="1"/>
</dbReference>
<dbReference type="PANTHER" id="PTHR43046">
    <property type="entry name" value="GDP-MANNOSE MANNOSYL HYDROLASE"/>
    <property type="match status" value="1"/>
</dbReference>
<evidence type="ECO:0000256" key="2">
    <source>
        <dbReference type="ARBA" id="ARBA00022801"/>
    </source>
</evidence>
<evidence type="ECO:0000256" key="1">
    <source>
        <dbReference type="ARBA" id="ARBA00001946"/>
    </source>
</evidence>
<dbReference type="Pfam" id="PF00293">
    <property type="entry name" value="NUDIX"/>
    <property type="match status" value="1"/>
</dbReference>
<dbReference type="InterPro" id="IPR020084">
    <property type="entry name" value="NUDIX_hydrolase_CS"/>
</dbReference>
<dbReference type="PROSITE" id="PS51462">
    <property type="entry name" value="NUDIX"/>
    <property type="match status" value="1"/>
</dbReference>
<dbReference type="GO" id="GO:0016787">
    <property type="term" value="F:hydrolase activity"/>
    <property type="evidence" value="ECO:0007669"/>
    <property type="project" value="UniProtKB-KW"/>
</dbReference>
<name>A0A6J6PGG4_9ZZZZ</name>
<dbReference type="SUPFAM" id="SSF55811">
    <property type="entry name" value="Nudix"/>
    <property type="match status" value="1"/>
</dbReference>
<dbReference type="PRINTS" id="PR00502">
    <property type="entry name" value="NUDIXFAMILY"/>
</dbReference>
<dbReference type="PROSITE" id="PS00893">
    <property type="entry name" value="NUDIX_BOX"/>
    <property type="match status" value="1"/>
</dbReference>
<dbReference type="InterPro" id="IPR015797">
    <property type="entry name" value="NUDIX_hydrolase-like_dom_sf"/>
</dbReference>
<keyword evidence="2" id="KW-0378">Hydrolase</keyword>
<dbReference type="InterPro" id="IPR020476">
    <property type="entry name" value="Nudix_hydrolase"/>
</dbReference>
<evidence type="ECO:0000313" key="5">
    <source>
        <dbReference type="EMBL" id="CAB4697667.1"/>
    </source>
</evidence>
<feature type="domain" description="Nudix hydrolase" evidence="4">
    <location>
        <begin position="1"/>
        <end position="133"/>
    </location>
</feature>
<sequence>MNRFGCVVLVDRRGWILLQERDEHPVIDPETWSLSGGHLEEGEDPAVGATRELAEETGIVLTPSEVTPVGDFDVFHQAYGSLDRLSVFAAATALADEDVILGEGRQIVFVEPGRALQLELSAAARIVVPTFLASTLYADLAARARSA</sequence>
<organism evidence="5">
    <name type="scientific">freshwater metagenome</name>
    <dbReference type="NCBI Taxonomy" id="449393"/>
    <lineage>
        <taxon>unclassified sequences</taxon>
        <taxon>metagenomes</taxon>
        <taxon>ecological metagenomes</taxon>
    </lineage>
</organism>
<dbReference type="EMBL" id="CAEZXR010000069">
    <property type="protein sequence ID" value="CAB4697667.1"/>
    <property type="molecule type" value="Genomic_DNA"/>
</dbReference>
<comment type="cofactor">
    <cofactor evidence="1">
        <name>Mg(2+)</name>
        <dbReference type="ChEBI" id="CHEBI:18420"/>
    </cofactor>
</comment>
<keyword evidence="3" id="KW-0460">Magnesium</keyword>
<protein>
    <submittedName>
        <fullName evidence="5">Unannotated protein</fullName>
    </submittedName>
</protein>
<accession>A0A6J6PGG4</accession>
<reference evidence="5" key="1">
    <citation type="submission" date="2020-05" db="EMBL/GenBank/DDBJ databases">
        <authorList>
            <person name="Chiriac C."/>
            <person name="Salcher M."/>
            <person name="Ghai R."/>
            <person name="Kavagutti S V."/>
        </authorList>
    </citation>
    <scope>NUCLEOTIDE SEQUENCE</scope>
</reference>
<evidence type="ECO:0000259" key="4">
    <source>
        <dbReference type="PROSITE" id="PS51462"/>
    </source>
</evidence>
<dbReference type="AlphaFoldDB" id="A0A6J6PGG4"/>
<dbReference type="Gene3D" id="3.90.79.10">
    <property type="entry name" value="Nucleoside Triphosphate Pyrophosphohydrolase"/>
    <property type="match status" value="1"/>
</dbReference>
<gene>
    <name evidence="5" type="ORF">UFOPK2579_00761</name>
</gene>
<proteinExistence type="predicted"/>